<proteinExistence type="predicted"/>
<name>A0A843V222_COLES</name>
<protein>
    <submittedName>
        <fullName evidence="2">Uncharacterized protein</fullName>
    </submittedName>
</protein>
<dbReference type="AlphaFoldDB" id="A0A843V222"/>
<gene>
    <name evidence="2" type="ORF">Taro_022724</name>
</gene>
<keyword evidence="1" id="KW-0472">Membrane</keyword>
<feature type="transmembrane region" description="Helical" evidence="1">
    <location>
        <begin position="6"/>
        <end position="30"/>
    </location>
</feature>
<keyword evidence="1" id="KW-0812">Transmembrane</keyword>
<dbReference type="EMBL" id="NMUH01001213">
    <property type="protein sequence ID" value="MQL90131.1"/>
    <property type="molecule type" value="Genomic_DNA"/>
</dbReference>
<keyword evidence="1" id="KW-1133">Transmembrane helix</keyword>
<accession>A0A843V222</accession>
<reference evidence="2" key="1">
    <citation type="submission" date="2017-07" db="EMBL/GenBank/DDBJ databases">
        <title>Taro Niue Genome Assembly and Annotation.</title>
        <authorList>
            <person name="Atibalentja N."/>
            <person name="Keating K."/>
            <person name="Fields C.J."/>
        </authorList>
    </citation>
    <scope>NUCLEOTIDE SEQUENCE</scope>
    <source>
        <strain evidence="2">Niue_2</strain>
        <tissue evidence="2">Leaf</tissue>
    </source>
</reference>
<evidence type="ECO:0000313" key="3">
    <source>
        <dbReference type="Proteomes" id="UP000652761"/>
    </source>
</evidence>
<evidence type="ECO:0000313" key="2">
    <source>
        <dbReference type="EMBL" id="MQL90131.1"/>
    </source>
</evidence>
<keyword evidence="3" id="KW-1185">Reference proteome</keyword>
<evidence type="ECO:0000256" key="1">
    <source>
        <dbReference type="SAM" id="Phobius"/>
    </source>
</evidence>
<organism evidence="2 3">
    <name type="scientific">Colocasia esculenta</name>
    <name type="common">Wild taro</name>
    <name type="synonym">Arum esculentum</name>
    <dbReference type="NCBI Taxonomy" id="4460"/>
    <lineage>
        <taxon>Eukaryota</taxon>
        <taxon>Viridiplantae</taxon>
        <taxon>Streptophyta</taxon>
        <taxon>Embryophyta</taxon>
        <taxon>Tracheophyta</taxon>
        <taxon>Spermatophyta</taxon>
        <taxon>Magnoliopsida</taxon>
        <taxon>Liliopsida</taxon>
        <taxon>Araceae</taxon>
        <taxon>Aroideae</taxon>
        <taxon>Colocasieae</taxon>
        <taxon>Colocasia</taxon>
    </lineage>
</organism>
<dbReference type="Proteomes" id="UP000652761">
    <property type="component" value="Unassembled WGS sequence"/>
</dbReference>
<sequence length="232" mass="24708">MYMPEFLNSYITGLSTGLFLVSVLFGSFVAMPREQDPANSAVCRLSSLADSAACRLMLQQGSANSFELAACRLTSSAGPCRLSSLSTQQPGRLTSLPTHVAARFCQLFFVSNLPTQRSADSPVQQDPANSVVCRLSSLTDSAACRLIFLPTQQSSDSPGQQDPANLAVCRLSSLADSAACRLMLQQGSTNSFELAVCRLSSLPTHQFSRTLPTQQSADSAAWLTQQSADSPA</sequence>
<comment type="caution">
    <text evidence="2">The sequence shown here is derived from an EMBL/GenBank/DDBJ whole genome shotgun (WGS) entry which is preliminary data.</text>
</comment>